<keyword evidence="12" id="KW-1185">Reference proteome</keyword>
<feature type="domain" description="Ricin B lectin" evidence="10">
    <location>
        <begin position="63"/>
        <end position="141"/>
    </location>
</feature>
<dbReference type="Pfam" id="PF14200">
    <property type="entry name" value="RicinB_lectin_2"/>
    <property type="match status" value="2"/>
</dbReference>
<keyword evidence="9" id="KW-0732">Signal</keyword>
<evidence type="ECO:0000256" key="3">
    <source>
        <dbReference type="ARBA" id="ARBA00022801"/>
    </source>
</evidence>
<dbReference type="SUPFAM" id="SSF50370">
    <property type="entry name" value="Ricin B-like lectins"/>
    <property type="match status" value="1"/>
</dbReference>
<dbReference type="Gene3D" id="2.80.10.50">
    <property type="match status" value="1"/>
</dbReference>
<dbReference type="SUPFAM" id="SSF75005">
    <property type="entry name" value="Arabinanase/levansucrase/invertase"/>
    <property type="match status" value="1"/>
</dbReference>
<dbReference type="CDD" id="cd08998">
    <property type="entry name" value="GH43_Arb43a-like"/>
    <property type="match status" value="1"/>
</dbReference>
<dbReference type="AlphaFoldDB" id="A0A931HEC2"/>
<evidence type="ECO:0000256" key="4">
    <source>
        <dbReference type="ARBA" id="ARBA00023295"/>
    </source>
</evidence>
<protein>
    <submittedName>
        <fullName evidence="11">Family 43 glycosylhydrolase</fullName>
    </submittedName>
</protein>
<dbReference type="Pfam" id="PF04616">
    <property type="entry name" value="Glyco_hydro_43"/>
    <property type="match status" value="1"/>
</dbReference>
<dbReference type="RefSeq" id="WP_197166070.1">
    <property type="nucleotide sequence ID" value="NZ_JADZGI010000003.1"/>
</dbReference>
<feature type="region of interest" description="Disordered" evidence="8">
    <location>
        <begin position="31"/>
        <end position="57"/>
    </location>
</feature>
<dbReference type="CDD" id="cd00161">
    <property type="entry name" value="beta-trefoil_Ricin-like"/>
    <property type="match status" value="1"/>
</dbReference>
<dbReference type="PANTHER" id="PTHR43301">
    <property type="entry name" value="ARABINAN ENDO-1,5-ALPHA-L-ARABINOSIDASE"/>
    <property type="match status" value="1"/>
</dbReference>
<gene>
    <name evidence="11" type="ORF">I5E68_16605</name>
</gene>
<dbReference type="InterPro" id="IPR035992">
    <property type="entry name" value="Ricin_B-like_lectins"/>
</dbReference>
<feature type="signal peptide" evidence="9">
    <location>
        <begin position="1"/>
        <end position="30"/>
    </location>
</feature>
<dbReference type="GO" id="GO:0004553">
    <property type="term" value="F:hydrolase activity, hydrolyzing O-glycosyl compounds"/>
    <property type="evidence" value="ECO:0007669"/>
    <property type="project" value="InterPro"/>
</dbReference>
<evidence type="ECO:0000313" key="11">
    <source>
        <dbReference type="EMBL" id="MBH0114570.1"/>
    </source>
</evidence>
<feature type="chain" id="PRO_5037588034" evidence="9">
    <location>
        <begin position="31"/>
        <end position="519"/>
    </location>
</feature>
<sequence>MIMPFGAARSRTRVLLPAMAMALLALPGCGGGDSGSSGTPGPIATATPTPTPTPAPQLSSVGTTYQIEIANAASGQVLGIAGASQVAGAAVATGVADGSAAQRWHVMPMASGQYNVENMLSHQVLGISGASTADGAAALQWADNGTADHLWSFYALANGNYLIKNINSGLYLQADGAGATIQTARSSGSAAQEWTLNVTDTRAYPLPQAMAGTGTDVHDPDMIRDPSGTYWLYGTHNTLAKSTDMVTFIKMTTGIFTSDFPWWASKNTTGSGGRTDLWAPSVMYANGTYYQYYSIPIYATPSQAGTNQGAQAVIALATSKYPDGPWTDAGEIIASCGTTAGCTTGFNAIDPAPYMDDAGNWWMAFGSWEDGIHVLQLDPATGLRLASNPTIYDIARRDAGEEGPYIFPRMVNGTRYYYYFAPINECCKGTQSKYRIIVGRSTSPTGPFLDRGGLDLMQGGGTILLSTHGDVFGPGGQSVMEGPDGPVLVYHYYDGARNGAPKLGLNKLVFDAQGWPRVE</sequence>
<evidence type="ECO:0000256" key="5">
    <source>
        <dbReference type="PIRSR" id="PIRSR606710-1"/>
    </source>
</evidence>
<proteinExistence type="inferred from homology"/>
<keyword evidence="4 7" id="KW-0326">Glycosidase</keyword>
<evidence type="ECO:0000256" key="7">
    <source>
        <dbReference type="RuleBase" id="RU361187"/>
    </source>
</evidence>
<dbReference type="InterPro" id="IPR050727">
    <property type="entry name" value="GH43_arabinanases"/>
</dbReference>
<comment type="caution">
    <text evidence="11">The sequence shown here is derived from an EMBL/GenBank/DDBJ whole genome shotgun (WGS) entry which is preliminary data.</text>
</comment>
<dbReference type="GO" id="GO:0005975">
    <property type="term" value="P:carbohydrate metabolic process"/>
    <property type="evidence" value="ECO:0007669"/>
    <property type="project" value="InterPro"/>
</dbReference>
<feature type="compositionally biased region" description="Low complexity" evidence="8">
    <location>
        <begin position="36"/>
        <end position="48"/>
    </location>
</feature>
<evidence type="ECO:0000256" key="8">
    <source>
        <dbReference type="SAM" id="MobiDB-lite"/>
    </source>
</evidence>
<dbReference type="InterPro" id="IPR000772">
    <property type="entry name" value="Ricin_B_lectin"/>
</dbReference>
<dbReference type="EMBL" id="JADZGI010000003">
    <property type="protein sequence ID" value="MBH0114570.1"/>
    <property type="molecule type" value="Genomic_DNA"/>
</dbReference>
<evidence type="ECO:0000256" key="2">
    <source>
        <dbReference type="ARBA" id="ARBA00009865"/>
    </source>
</evidence>
<evidence type="ECO:0000256" key="1">
    <source>
        <dbReference type="ARBA" id="ARBA00004834"/>
    </source>
</evidence>
<feature type="active site" description="Proton acceptor" evidence="5">
    <location>
        <position position="219"/>
    </location>
</feature>
<evidence type="ECO:0000313" key="12">
    <source>
        <dbReference type="Proteomes" id="UP000617634"/>
    </source>
</evidence>
<feature type="active site" description="Proton donor" evidence="5">
    <location>
        <position position="402"/>
    </location>
</feature>
<reference evidence="11" key="1">
    <citation type="submission" date="2020-11" db="EMBL/GenBank/DDBJ databases">
        <title>Novosphingobium aureum sp. nov., a marine bacterium isolated from sediment of a salt flat.</title>
        <authorList>
            <person name="Yoo Y."/>
            <person name="Kim J.-J."/>
        </authorList>
    </citation>
    <scope>NUCLEOTIDE SEQUENCE</scope>
    <source>
        <strain evidence="11">YJ-S2-02</strain>
    </source>
</reference>
<feature type="domain" description="Ricin B lectin" evidence="10">
    <location>
        <begin position="150"/>
        <end position="215"/>
    </location>
</feature>
<organism evidence="11 12">
    <name type="scientific">Novosphingobium aureum</name>
    <dbReference type="NCBI Taxonomy" id="2792964"/>
    <lineage>
        <taxon>Bacteria</taxon>
        <taxon>Pseudomonadati</taxon>
        <taxon>Pseudomonadota</taxon>
        <taxon>Alphaproteobacteria</taxon>
        <taxon>Sphingomonadales</taxon>
        <taxon>Sphingomonadaceae</taxon>
        <taxon>Novosphingobium</taxon>
    </lineage>
</organism>
<dbReference type="Gene3D" id="2.115.10.20">
    <property type="entry name" value="Glycosyl hydrolase domain, family 43"/>
    <property type="match status" value="1"/>
</dbReference>
<dbReference type="InterPro" id="IPR006710">
    <property type="entry name" value="Glyco_hydro_43"/>
</dbReference>
<dbReference type="InterPro" id="IPR023296">
    <property type="entry name" value="Glyco_hydro_beta-prop_sf"/>
</dbReference>
<dbReference type="PROSITE" id="PS50231">
    <property type="entry name" value="RICIN_B_LECTIN"/>
    <property type="match status" value="1"/>
</dbReference>
<feature type="site" description="Important for catalytic activity, responsible for pKa modulation of the active site Glu and correct orientation of both the proton donor and substrate" evidence="6">
    <location>
        <position position="350"/>
    </location>
</feature>
<comment type="similarity">
    <text evidence="2 7">Belongs to the glycosyl hydrolase 43 family.</text>
</comment>
<dbReference type="Proteomes" id="UP000617634">
    <property type="component" value="Unassembled WGS sequence"/>
</dbReference>
<dbReference type="PANTHER" id="PTHR43301:SF3">
    <property type="entry name" value="ARABINAN ENDO-1,5-ALPHA-L-ARABINOSIDASE A-RELATED"/>
    <property type="match status" value="1"/>
</dbReference>
<accession>A0A931HEC2</accession>
<comment type="pathway">
    <text evidence="1">Glycan metabolism; L-arabinan degradation.</text>
</comment>
<evidence type="ECO:0000259" key="10">
    <source>
        <dbReference type="Pfam" id="PF14200"/>
    </source>
</evidence>
<evidence type="ECO:0000256" key="6">
    <source>
        <dbReference type="PIRSR" id="PIRSR606710-2"/>
    </source>
</evidence>
<name>A0A931HEC2_9SPHN</name>
<keyword evidence="3 7" id="KW-0378">Hydrolase</keyword>
<evidence type="ECO:0000256" key="9">
    <source>
        <dbReference type="SAM" id="SignalP"/>
    </source>
</evidence>